<evidence type="ECO:0000313" key="10">
    <source>
        <dbReference type="Proteomes" id="UP000735302"/>
    </source>
</evidence>
<gene>
    <name evidence="9" type="ORF">PoB_002935000</name>
</gene>
<dbReference type="InterPro" id="IPR051275">
    <property type="entry name" value="Cell_adhesion_signaling"/>
</dbReference>
<keyword evidence="9" id="KW-0675">Receptor</keyword>
<dbReference type="GO" id="GO:0005911">
    <property type="term" value="C:cell-cell junction"/>
    <property type="evidence" value="ECO:0007669"/>
    <property type="project" value="TreeGrafter"/>
</dbReference>
<feature type="region of interest" description="Disordered" evidence="6">
    <location>
        <begin position="152"/>
        <end position="266"/>
    </location>
</feature>
<dbReference type="PROSITE" id="PS50835">
    <property type="entry name" value="IG_LIKE"/>
    <property type="match status" value="1"/>
</dbReference>
<dbReference type="InterPro" id="IPR007110">
    <property type="entry name" value="Ig-like_dom"/>
</dbReference>
<organism evidence="9 10">
    <name type="scientific">Plakobranchus ocellatus</name>
    <dbReference type="NCBI Taxonomy" id="259542"/>
    <lineage>
        <taxon>Eukaryota</taxon>
        <taxon>Metazoa</taxon>
        <taxon>Spiralia</taxon>
        <taxon>Lophotrochozoa</taxon>
        <taxon>Mollusca</taxon>
        <taxon>Gastropoda</taxon>
        <taxon>Heterobranchia</taxon>
        <taxon>Euthyneura</taxon>
        <taxon>Panpulmonata</taxon>
        <taxon>Sacoglossa</taxon>
        <taxon>Placobranchoidea</taxon>
        <taxon>Plakobranchidae</taxon>
        <taxon>Plakobranchus</taxon>
    </lineage>
</organism>
<evidence type="ECO:0000256" key="2">
    <source>
        <dbReference type="ARBA" id="ARBA00023136"/>
    </source>
</evidence>
<dbReference type="SUPFAM" id="SSF48726">
    <property type="entry name" value="Immunoglobulin"/>
    <property type="match status" value="1"/>
</dbReference>
<dbReference type="EMBL" id="BLXT01003657">
    <property type="protein sequence ID" value="GFO02845.1"/>
    <property type="molecule type" value="Genomic_DNA"/>
</dbReference>
<dbReference type="GO" id="GO:0050839">
    <property type="term" value="F:cell adhesion molecule binding"/>
    <property type="evidence" value="ECO:0007669"/>
    <property type="project" value="TreeGrafter"/>
</dbReference>
<keyword evidence="7" id="KW-0812">Transmembrane</keyword>
<name>A0AAV4A3Z5_9GAST</name>
<dbReference type="Proteomes" id="UP000735302">
    <property type="component" value="Unassembled WGS sequence"/>
</dbReference>
<dbReference type="InterPro" id="IPR003598">
    <property type="entry name" value="Ig_sub2"/>
</dbReference>
<evidence type="ECO:0000256" key="7">
    <source>
        <dbReference type="SAM" id="Phobius"/>
    </source>
</evidence>
<dbReference type="PANTHER" id="PTHR11640:SF31">
    <property type="entry name" value="IRREGULAR CHIASM C-ROUGHEST PROTEIN-RELATED"/>
    <property type="match status" value="1"/>
</dbReference>
<evidence type="ECO:0000259" key="8">
    <source>
        <dbReference type="PROSITE" id="PS50835"/>
    </source>
</evidence>
<feature type="compositionally biased region" description="Basic residues" evidence="6">
    <location>
        <begin position="205"/>
        <end position="216"/>
    </location>
</feature>
<dbReference type="Pfam" id="PF13927">
    <property type="entry name" value="Ig_3"/>
    <property type="match status" value="1"/>
</dbReference>
<comment type="subcellular location">
    <subcellularLocation>
        <location evidence="1">Membrane</location>
        <topology evidence="1">Single-pass type I membrane protein</topology>
    </subcellularLocation>
</comment>
<dbReference type="GO" id="GO:0005886">
    <property type="term" value="C:plasma membrane"/>
    <property type="evidence" value="ECO:0007669"/>
    <property type="project" value="TreeGrafter"/>
</dbReference>
<evidence type="ECO:0000256" key="3">
    <source>
        <dbReference type="ARBA" id="ARBA00023157"/>
    </source>
</evidence>
<feature type="domain" description="Ig-like" evidence="8">
    <location>
        <begin position="6"/>
        <end position="90"/>
    </location>
</feature>
<dbReference type="GO" id="GO:0098609">
    <property type="term" value="P:cell-cell adhesion"/>
    <property type="evidence" value="ECO:0007669"/>
    <property type="project" value="TreeGrafter"/>
</dbReference>
<keyword evidence="2 7" id="KW-0472">Membrane</keyword>
<keyword evidence="7" id="KW-1133">Transmembrane helix</keyword>
<evidence type="ECO:0000313" key="9">
    <source>
        <dbReference type="EMBL" id="GFO02845.1"/>
    </source>
</evidence>
<protein>
    <submittedName>
        <fullName evidence="9">Vascular endothelial growth factor receptor 3</fullName>
    </submittedName>
</protein>
<evidence type="ECO:0000256" key="1">
    <source>
        <dbReference type="ARBA" id="ARBA00004479"/>
    </source>
</evidence>
<keyword evidence="5" id="KW-0393">Immunoglobulin domain</keyword>
<dbReference type="InterPro" id="IPR036179">
    <property type="entry name" value="Ig-like_dom_sf"/>
</dbReference>
<proteinExistence type="predicted"/>
<evidence type="ECO:0000256" key="6">
    <source>
        <dbReference type="SAM" id="MobiDB-lite"/>
    </source>
</evidence>
<evidence type="ECO:0000256" key="4">
    <source>
        <dbReference type="ARBA" id="ARBA00023180"/>
    </source>
</evidence>
<accession>A0AAV4A3Z5</accession>
<keyword evidence="10" id="KW-1185">Reference proteome</keyword>
<keyword evidence="3" id="KW-1015">Disulfide bond</keyword>
<evidence type="ECO:0000256" key="5">
    <source>
        <dbReference type="ARBA" id="ARBA00023319"/>
    </source>
</evidence>
<dbReference type="Gene3D" id="2.60.40.10">
    <property type="entry name" value="Immunoglobulins"/>
    <property type="match status" value="1"/>
</dbReference>
<keyword evidence="4" id="KW-0325">Glycoprotein</keyword>
<comment type="caution">
    <text evidence="9">The sequence shown here is derived from an EMBL/GenBank/DDBJ whole genome shotgun (WGS) entry which is preliminary data.</text>
</comment>
<dbReference type="InterPro" id="IPR013783">
    <property type="entry name" value="Ig-like_fold"/>
</dbReference>
<dbReference type="SMART" id="SM00408">
    <property type="entry name" value="IGc2"/>
    <property type="match status" value="1"/>
</dbReference>
<reference evidence="9 10" key="1">
    <citation type="journal article" date="2021" name="Elife">
        <title>Chloroplast acquisition without the gene transfer in kleptoplastic sea slugs, Plakobranchus ocellatus.</title>
        <authorList>
            <person name="Maeda T."/>
            <person name="Takahashi S."/>
            <person name="Yoshida T."/>
            <person name="Shimamura S."/>
            <person name="Takaki Y."/>
            <person name="Nagai Y."/>
            <person name="Toyoda A."/>
            <person name="Suzuki Y."/>
            <person name="Arimoto A."/>
            <person name="Ishii H."/>
            <person name="Satoh N."/>
            <person name="Nishiyama T."/>
            <person name="Hasebe M."/>
            <person name="Maruyama T."/>
            <person name="Minagawa J."/>
            <person name="Obokata J."/>
            <person name="Shigenobu S."/>
        </authorList>
    </citation>
    <scope>NUCLEOTIDE SEQUENCE [LARGE SCALE GENOMIC DNA]</scope>
</reference>
<sequence length="266" mass="28293">MIISCPTVAPVQTEPGVVLETVPIGSSVTLTCAVTANPLPTYVWYKGADIISGAVGSTYTLQVDEDTDFGSYSCSAQNIEGTLNPAVEFSVQEGEPDVGASVGSDDGLSTATIILIVIIVVIFLIIVILIIIFCCMQGTCAKLCKKDTGTAKVAPTTYNGQPTPPVYMNGGSVPERQGPRAHYLPPLTSENDNNIDSYYREEKRRSRRKRKHRKHRQADDKNALTGVEAAEGGEGGSPTPRTDGGETTPGRSSRSYGGAADDTYQN</sequence>
<dbReference type="AlphaFoldDB" id="A0AAV4A3Z5"/>
<dbReference type="PANTHER" id="PTHR11640">
    <property type="entry name" value="NEPHRIN"/>
    <property type="match status" value="1"/>
</dbReference>
<feature type="transmembrane region" description="Helical" evidence="7">
    <location>
        <begin position="113"/>
        <end position="136"/>
    </location>
</feature>